<accession>A0ABU3KXC9</accession>
<evidence type="ECO:0000313" key="3">
    <source>
        <dbReference type="Proteomes" id="UP001305027"/>
    </source>
</evidence>
<dbReference type="InterPro" id="IPR021529">
    <property type="entry name" value="DUF2798"/>
</dbReference>
<keyword evidence="1" id="KW-1133">Transmembrane helix</keyword>
<dbReference type="Pfam" id="PF11391">
    <property type="entry name" value="DUF2798"/>
    <property type="match status" value="1"/>
</dbReference>
<keyword evidence="3" id="KW-1185">Reference proteome</keyword>
<evidence type="ECO:0000256" key="1">
    <source>
        <dbReference type="SAM" id="Phobius"/>
    </source>
</evidence>
<dbReference type="Proteomes" id="UP001305027">
    <property type="component" value="Unassembled WGS sequence"/>
</dbReference>
<sequence length="76" mass="8729">MAKKLPAKYETKVMPLILSILMTFIVSSVSTIRAVEMPDNFMQLWSQAWLISWLVAFPILLILLPIVKRLTKLIVD</sequence>
<organism evidence="2 3">
    <name type="scientific">Pseudidiomarina fusca</name>
    <dbReference type="NCBI Taxonomy" id="2965078"/>
    <lineage>
        <taxon>Bacteria</taxon>
        <taxon>Pseudomonadati</taxon>
        <taxon>Pseudomonadota</taxon>
        <taxon>Gammaproteobacteria</taxon>
        <taxon>Alteromonadales</taxon>
        <taxon>Idiomarinaceae</taxon>
        <taxon>Pseudidiomarina</taxon>
    </lineage>
</organism>
<dbReference type="RefSeq" id="WP_313932741.1">
    <property type="nucleotide sequence ID" value="NZ_JANFPJ010000010.1"/>
</dbReference>
<dbReference type="EMBL" id="JANFPJ010000010">
    <property type="protein sequence ID" value="MDT7525657.1"/>
    <property type="molecule type" value="Genomic_DNA"/>
</dbReference>
<protein>
    <submittedName>
        <fullName evidence="2">DUF2798 domain-containing protein</fullName>
    </submittedName>
</protein>
<gene>
    <name evidence="2" type="ORF">NOG12_06195</name>
</gene>
<evidence type="ECO:0000313" key="2">
    <source>
        <dbReference type="EMBL" id="MDT7525657.1"/>
    </source>
</evidence>
<feature type="transmembrane region" description="Helical" evidence="1">
    <location>
        <begin position="44"/>
        <end position="67"/>
    </location>
</feature>
<name>A0ABU3KXC9_9GAMM</name>
<reference evidence="2 3" key="1">
    <citation type="submission" date="2022-07" db="EMBL/GenBank/DDBJ databases">
        <title>Pseudidiomarina sp. nov, a marine bacterium isolated from Pacific Ocean.</title>
        <authorList>
            <person name="Wang Y."/>
        </authorList>
    </citation>
    <scope>NUCLEOTIDE SEQUENCE [LARGE SCALE GENOMIC DNA]</scope>
    <source>
        <strain evidence="2 3">GXY010</strain>
    </source>
</reference>
<keyword evidence="1" id="KW-0472">Membrane</keyword>
<proteinExistence type="predicted"/>
<comment type="caution">
    <text evidence="2">The sequence shown here is derived from an EMBL/GenBank/DDBJ whole genome shotgun (WGS) entry which is preliminary data.</text>
</comment>
<keyword evidence="1" id="KW-0812">Transmembrane</keyword>